<evidence type="ECO:0000313" key="1">
    <source>
        <dbReference type="EMBL" id="OCG72845.1"/>
    </source>
</evidence>
<proteinExistence type="predicted"/>
<gene>
    <name evidence="1" type="ORF">A7J15_10090</name>
</gene>
<sequence length="217" mass="23646">MTRYAVYGVPGIEPDAPAIAIALRRAVADWYASHPAITVDPRRYGFHATLKAPFRLADGATAEGLVDRVAAFAAARAAVTIPAVRPRAIGTFRALVPTGDTAEIDALAADVVRAFEPYRAPLTPAEIARRRPERLSERGRELLERYGYPHVLDQFRFHMTLTDSLDDPGDVDERIAAHFAAFNGADIPLTALAVFVEPEPGAPFAVHSVHPFRQEPT</sequence>
<protein>
    <submittedName>
        <fullName evidence="1">Uncharacterized protein</fullName>
    </submittedName>
</protein>
<dbReference type="EMBL" id="LXMD01000028">
    <property type="protein sequence ID" value="OCG72845.1"/>
    <property type="molecule type" value="Genomic_DNA"/>
</dbReference>
<dbReference type="AlphaFoldDB" id="A0A1B9N8B5"/>
<comment type="caution">
    <text evidence="1">The sequence shown here is derived from an EMBL/GenBank/DDBJ whole genome shotgun (WGS) entry which is preliminary data.</text>
</comment>
<accession>A0A1B9N8B5</accession>
<dbReference type="RefSeq" id="WP_067027545.1">
    <property type="nucleotide sequence ID" value="NZ_CP038256.1"/>
</dbReference>
<organism evidence="1 2">
    <name type="scientific">Microbacterium sediminis</name>
    <dbReference type="NCBI Taxonomy" id="904291"/>
    <lineage>
        <taxon>Bacteria</taxon>
        <taxon>Bacillati</taxon>
        <taxon>Actinomycetota</taxon>
        <taxon>Actinomycetes</taxon>
        <taxon>Micrococcales</taxon>
        <taxon>Microbacteriaceae</taxon>
        <taxon>Microbacterium</taxon>
    </lineage>
</organism>
<dbReference type="Pfam" id="PF06299">
    <property type="entry name" value="DUF1045"/>
    <property type="match status" value="1"/>
</dbReference>
<dbReference type="OrthoDB" id="4954742at2"/>
<reference evidence="1 2" key="1">
    <citation type="submission" date="2016-05" db="EMBL/GenBank/DDBJ databases">
        <authorList>
            <person name="Lavstsen T."/>
            <person name="Jespersen J.S."/>
        </authorList>
    </citation>
    <scope>NUCLEOTIDE SEQUENCE [LARGE SCALE GENOMIC DNA]</scope>
    <source>
        <strain evidence="1 2">YLB-01</strain>
    </source>
</reference>
<evidence type="ECO:0000313" key="2">
    <source>
        <dbReference type="Proteomes" id="UP000093355"/>
    </source>
</evidence>
<name>A0A1B9N8B5_9MICO</name>
<dbReference type="PIRSF" id="PIRSF033328">
    <property type="entry name" value="Phest_Mll4975"/>
    <property type="match status" value="1"/>
</dbReference>
<keyword evidence="2" id="KW-1185">Reference proteome</keyword>
<dbReference type="Proteomes" id="UP000093355">
    <property type="component" value="Unassembled WGS sequence"/>
</dbReference>
<dbReference type="STRING" id="904291.A7J15_10090"/>
<dbReference type="InterPro" id="IPR009389">
    <property type="entry name" value="DUF1045"/>
</dbReference>